<dbReference type="Pfam" id="PF04545">
    <property type="entry name" value="Sigma70_r4"/>
    <property type="match status" value="1"/>
</dbReference>
<gene>
    <name evidence="7" type="ORF">C7S10_16635</name>
</gene>
<dbReference type="GO" id="GO:0006352">
    <property type="term" value="P:DNA-templated transcription initiation"/>
    <property type="evidence" value="ECO:0007669"/>
    <property type="project" value="InterPro"/>
</dbReference>
<reference evidence="7 8" key="1">
    <citation type="submission" date="2018-03" db="EMBL/GenBank/DDBJ databases">
        <authorList>
            <person name="Keele B.F."/>
        </authorList>
    </citation>
    <scope>NUCLEOTIDE SEQUENCE [LARGE SCALE GENOMIC DNA]</scope>
    <source>
        <strain evidence="7 8">IB-3</strain>
    </source>
</reference>
<dbReference type="SUPFAM" id="SSF88946">
    <property type="entry name" value="Sigma2 domain of RNA polymerase sigma factors"/>
    <property type="match status" value="1"/>
</dbReference>
<dbReference type="InterPro" id="IPR007627">
    <property type="entry name" value="RNA_pol_sigma70_r2"/>
</dbReference>
<evidence type="ECO:0000256" key="1">
    <source>
        <dbReference type="ARBA" id="ARBA00023015"/>
    </source>
</evidence>
<keyword evidence="4" id="KW-0804">Transcription</keyword>
<feature type="domain" description="RNA polymerase sigma-70 region 4" evidence="6">
    <location>
        <begin position="213"/>
        <end position="261"/>
    </location>
</feature>
<dbReference type="InterPro" id="IPR013325">
    <property type="entry name" value="RNA_pol_sigma_r2"/>
</dbReference>
<accession>A0A2R7YUV8</accession>
<dbReference type="PANTHER" id="PTHR30385">
    <property type="entry name" value="SIGMA FACTOR F FLAGELLAR"/>
    <property type="match status" value="1"/>
</dbReference>
<dbReference type="InterPro" id="IPR000943">
    <property type="entry name" value="RNA_pol_sigma70"/>
</dbReference>
<keyword evidence="3" id="KW-0238">DNA-binding</keyword>
<dbReference type="Gene3D" id="1.20.120.1810">
    <property type="match status" value="1"/>
</dbReference>
<protein>
    <submittedName>
        <fullName evidence="7">RNA polymerase subunit sigma-70</fullName>
    </submittedName>
</protein>
<proteinExistence type="predicted"/>
<dbReference type="AlphaFoldDB" id="A0A2R7YUV8"/>
<dbReference type="Pfam" id="PF04542">
    <property type="entry name" value="Sigma70_r2"/>
    <property type="match status" value="1"/>
</dbReference>
<dbReference type="GO" id="GO:0003677">
    <property type="term" value="F:DNA binding"/>
    <property type="evidence" value="ECO:0007669"/>
    <property type="project" value="UniProtKB-KW"/>
</dbReference>
<dbReference type="Gene3D" id="1.20.140.160">
    <property type="match status" value="1"/>
</dbReference>
<feature type="domain" description="RNA polymerase sigma-70 region 2" evidence="5">
    <location>
        <begin position="55"/>
        <end position="116"/>
    </location>
</feature>
<evidence type="ECO:0000259" key="6">
    <source>
        <dbReference type="Pfam" id="PF04545"/>
    </source>
</evidence>
<dbReference type="EMBL" id="PYXZ01000007">
    <property type="protein sequence ID" value="PUA80162.1"/>
    <property type="molecule type" value="Genomic_DNA"/>
</dbReference>
<dbReference type="GO" id="GO:0016987">
    <property type="term" value="F:sigma factor activity"/>
    <property type="evidence" value="ECO:0007669"/>
    <property type="project" value="UniProtKB-KW"/>
</dbReference>
<evidence type="ECO:0000256" key="3">
    <source>
        <dbReference type="ARBA" id="ARBA00023125"/>
    </source>
</evidence>
<keyword evidence="2" id="KW-0731">Sigma factor</keyword>
<keyword evidence="8" id="KW-1185">Reference proteome</keyword>
<organism evidence="7 8">
    <name type="scientific">Nocardioides currus</name>
    <dbReference type="NCBI Taxonomy" id="2133958"/>
    <lineage>
        <taxon>Bacteria</taxon>
        <taxon>Bacillati</taxon>
        <taxon>Actinomycetota</taxon>
        <taxon>Actinomycetes</taxon>
        <taxon>Propionibacteriales</taxon>
        <taxon>Nocardioidaceae</taxon>
        <taxon>Nocardioides</taxon>
    </lineage>
</organism>
<evidence type="ECO:0000256" key="4">
    <source>
        <dbReference type="ARBA" id="ARBA00023163"/>
    </source>
</evidence>
<comment type="caution">
    <text evidence="7">The sequence shown here is derived from an EMBL/GenBank/DDBJ whole genome shotgun (WGS) entry which is preliminary data.</text>
</comment>
<evidence type="ECO:0000259" key="5">
    <source>
        <dbReference type="Pfam" id="PF04542"/>
    </source>
</evidence>
<dbReference type="OrthoDB" id="9804285at2"/>
<dbReference type="InterPro" id="IPR014284">
    <property type="entry name" value="RNA_pol_sigma-70_dom"/>
</dbReference>
<dbReference type="CDD" id="cd06171">
    <property type="entry name" value="Sigma70_r4"/>
    <property type="match status" value="1"/>
</dbReference>
<dbReference type="SUPFAM" id="SSF88659">
    <property type="entry name" value="Sigma3 and sigma4 domains of RNA polymerase sigma factors"/>
    <property type="match status" value="2"/>
</dbReference>
<name>A0A2R7YUV8_9ACTN</name>
<keyword evidence="1" id="KW-0805">Transcription regulation</keyword>
<evidence type="ECO:0000256" key="2">
    <source>
        <dbReference type="ARBA" id="ARBA00023082"/>
    </source>
</evidence>
<evidence type="ECO:0000313" key="8">
    <source>
        <dbReference type="Proteomes" id="UP000244867"/>
    </source>
</evidence>
<dbReference type="InterPro" id="IPR007630">
    <property type="entry name" value="RNA_pol_sigma70_r4"/>
</dbReference>
<dbReference type="NCBIfam" id="TIGR02937">
    <property type="entry name" value="sigma70-ECF"/>
    <property type="match status" value="1"/>
</dbReference>
<dbReference type="PRINTS" id="PR00046">
    <property type="entry name" value="SIGMA70FCT"/>
</dbReference>
<dbReference type="RefSeq" id="WP_108345552.1">
    <property type="nucleotide sequence ID" value="NZ_PYXZ01000007.1"/>
</dbReference>
<dbReference type="PANTHER" id="PTHR30385:SF4">
    <property type="entry name" value="RNA POLYMERASE SIGMA-E FACTOR"/>
    <property type="match status" value="1"/>
</dbReference>
<sequence>MTIVQERPSVRASSRDREHRRDRTAALFAAASLPDNIDRLDELREEVLLINMGVARSVARRFAQRGIDLEDLEQVACEALVKAIRRFDASRNHDFLAYAVPTIRGEVQRHFRDLGWMVKPTRRVQENQQRSARMAEDLSAELGRRPDTAELVSALGISAREHAEAESARGCFHATSLDQRLSDDGETGDIGSTLAADDRDLPACEARMMVIPALLDLTERERHVVYMRYFEDRTQNEIGADIGVGQAQVSRILASALDGMRCTLEGRVAS</sequence>
<evidence type="ECO:0000313" key="7">
    <source>
        <dbReference type="EMBL" id="PUA80162.1"/>
    </source>
</evidence>
<dbReference type="InterPro" id="IPR013324">
    <property type="entry name" value="RNA_pol_sigma_r3/r4-like"/>
</dbReference>
<dbReference type="Proteomes" id="UP000244867">
    <property type="component" value="Unassembled WGS sequence"/>
</dbReference>